<reference evidence="1" key="2">
    <citation type="submission" date="2020-09" db="EMBL/GenBank/DDBJ databases">
        <authorList>
            <person name="Sun Q."/>
            <person name="Zhou Y."/>
        </authorList>
    </citation>
    <scope>NUCLEOTIDE SEQUENCE</scope>
    <source>
        <strain evidence="1">CGMCC 4.3508</strain>
    </source>
</reference>
<sequence>MPTKSLSAPKVSRRTVAIALITVVVLVVAALIGGEAYARHKIAGCISAQFEKEMGSQIDVGFGAKPLLLTWLDGKVSRMDVDSKGDEFGPAVDMQVHAQFHDIEMAEGGNSGSSVGSSNADVSWSNAGISQTLQGLVSDVQSDPDTGQLTMKVLGGFGAMQLTPRIQDGRVDIDVSQAQFLGIGVPDDLAQGVVDLMTESLQTYPMGLQPTALQVTGNGIEVDLRGGPTELPAVEGEATC</sequence>
<dbReference type="RefSeq" id="WP_062999729.1">
    <property type="nucleotide sequence ID" value="NZ_BMMH01000011.1"/>
</dbReference>
<dbReference type="EMBL" id="BMMH01000011">
    <property type="protein sequence ID" value="GGL29024.1"/>
    <property type="molecule type" value="Genomic_DNA"/>
</dbReference>
<accession>A0A917RTL2</accession>
<dbReference type="AlphaFoldDB" id="A0A917RTL2"/>
<name>A0A917RTL2_9NOCA</name>
<dbReference type="InterPro" id="IPR021373">
    <property type="entry name" value="DUF2993"/>
</dbReference>
<comment type="caution">
    <text evidence="1">The sequence shown here is derived from an EMBL/GenBank/DDBJ whole genome shotgun (WGS) entry which is preliminary data.</text>
</comment>
<keyword evidence="2" id="KW-1185">Reference proteome</keyword>
<dbReference type="Pfam" id="PF11209">
    <property type="entry name" value="LmeA"/>
    <property type="match status" value="1"/>
</dbReference>
<organism evidence="1 2">
    <name type="scientific">Nocardia jinanensis</name>
    <dbReference type="NCBI Taxonomy" id="382504"/>
    <lineage>
        <taxon>Bacteria</taxon>
        <taxon>Bacillati</taxon>
        <taxon>Actinomycetota</taxon>
        <taxon>Actinomycetes</taxon>
        <taxon>Mycobacteriales</taxon>
        <taxon>Nocardiaceae</taxon>
        <taxon>Nocardia</taxon>
    </lineage>
</organism>
<protein>
    <recommendedName>
        <fullName evidence="3">DUF2993 domain-containing protein</fullName>
    </recommendedName>
</protein>
<evidence type="ECO:0000313" key="2">
    <source>
        <dbReference type="Proteomes" id="UP000638263"/>
    </source>
</evidence>
<evidence type="ECO:0008006" key="3">
    <source>
        <dbReference type="Google" id="ProtNLM"/>
    </source>
</evidence>
<proteinExistence type="predicted"/>
<reference evidence="1" key="1">
    <citation type="journal article" date="2014" name="Int. J. Syst. Evol. Microbiol.">
        <title>Complete genome sequence of Corynebacterium casei LMG S-19264T (=DSM 44701T), isolated from a smear-ripened cheese.</title>
        <authorList>
            <consortium name="US DOE Joint Genome Institute (JGI-PGF)"/>
            <person name="Walter F."/>
            <person name="Albersmeier A."/>
            <person name="Kalinowski J."/>
            <person name="Ruckert C."/>
        </authorList>
    </citation>
    <scope>NUCLEOTIDE SEQUENCE</scope>
    <source>
        <strain evidence="1">CGMCC 4.3508</strain>
    </source>
</reference>
<dbReference type="Proteomes" id="UP000638263">
    <property type="component" value="Unassembled WGS sequence"/>
</dbReference>
<evidence type="ECO:0000313" key="1">
    <source>
        <dbReference type="EMBL" id="GGL29024.1"/>
    </source>
</evidence>
<gene>
    <name evidence="1" type="ORF">GCM10011588_49840</name>
</gene>